<name>A0ABD5Q4V2_9EURY</name>
<dbReference type="AlphaFoldDB" id="A0ABD5Q4V2"/>
<evidence type="ECO:0000313" key="2">
    <source>
        <dbReference type="EMBL" id="MFC4825246.1"/>
    </source>
</evidence>
<evidence type="ECO:0000313" key="3">
    <source>
        <dbReference type="Proteomes" id="UP001595945"/>
    </source>
</evidence>
<evidence type="ECO:0000256" key="1">
    <source>
        <dbReference type="SAM" id="MobiDB-lite"/>
    </source>
</evidence>
<protein>
    <submittedName>
        <fullName evidence="2">Uncharacterized protein</fullName>
    </submittedName>
</protein>
<accession>A0ABD5Q4V2</accession>
<sequence length="53" mass="5641">MDAEISEQTTEATYDALCEYGLADATKPRVANESALPKATTHDRSDTGPEVVA</sequence>
<dbReference type="RefSeq" id="WP_254269061.1">
    <property type="nucleotide sequence ID" value="NZ_CP100400.1"/>
</dbReference>
<dbReference type="Proteomes" id="UP001595945">
    <property type="component" value="Unassembled WGS sequence"/>
</dbReference>
<gene>
    <name evidence="2" type="ORF">ACFO9K_13360</name>
</gene>
<feature type="region of interest" description="Disordered" evidence="1">
    <location>
        <begin position="25"/>
        <end position="53"/>
    </location>
</feature>
<organism evidence="2 3">
    <name type="scientific">Halorussus aquaticus</name>
    <dbReference type="NCBI Taxonomy" id="2953748"/>
    <lineage>
        <taxon>Archaea</taxon>
        <taxon>Methanobacteriati</taxon>
        <taxon>Methanobacteriota</taxon>
        <taxon>Stenosarchaea group</taxon>
        <taxon>Halobacteria</taxon>
        <taxon>Halobacteriales</taxon>
        <taxon>Haladaptataceae</taxon>
        <taxon>Halorussus</taxon>
    </lineage>
</organism>
<dbReference type="EMBL" id="JBHSHT010000002">
    <property type="protein sequence ID" value="MFC4825246.1"/>
    <property type="molecule type" value="Genomic_DNA"/>
</dbReference>
<dbReference type="GeneID" id="73044043"/>
<keyword evidence="3" id="KW-1185">Reference proteome</keyword>
<comment type="caution">
    <text evidence="2">The sequence shown here is derived from an EMBL/GenBank/DDBJ whole genome shotgun (WGS) entry which is preliminary data.</text>
</comment>
<proteinExistence type="predicted"/>
<reference evidence="2 3" key="1">
    <citation type="journal article" date="2019" name="Int. J. Syst. Evol. Microbiol.">
        <title>The Global Catalogue of Microorganisms (GCM) 10K type strain sequencing project: providing services to taxonomists for standard genome sequencing and annotation.</title>
        <authorList>
            <consortium name="The Broad Institute Genomics Platform"/>
            <consortium name="The Broad Institute Genome Sequencing Center for Infectious Disease"/>
            <person name="Wu L."/>
            <person name="Ma J."/>
        </authorList>
    </citation>
    <scope>NUCLEOTIDE SEQUENCE [LARGE SCALE GENOMIC DNA]</scope>
    <source>
        <strain evidence="2 3">XZYJ18</strain>
    </source>
</reference>